<keyword evidence="2" id="KW-0808">Transferase</keyword>
<reference evidence="2 3" key="1">
    <citation type="submission" date="2019-11" db="EMBL/GenBank/DDBJ databases">
        <title>Whole genome shotgun sequencing (WGS) data from Adlercreutzia equolifaciens ResAG-91, Eggerthella lenta MRI-F36, MRI-F37, MRI-F40, ResAG-49, ResAG-88, ResAG-121, ResAG-145, and Gordonibacter sp. ResAG-5, ResAG-26, ResAG-43, ResAG-50, ResAG-59.</title>
        <authorList>
            <person name="Stoll D.A."/>
            <person name="Danylec N."/>
            <person name="Franz C.M.A.P."/>
            <person name="Huch M."/>
        </authorList>
    </citation>
    <scope>NUCLEOTIDE SEQUENCE [LARGE SCALE GENOMIC DNA]</scope>
    <source>
        <strain evidence="2 3">ResAG-59</strain>
    </source>
</reference>
<sequence>MTLRIGTMSINIHVNFTNYGSALQTWALHRAINSLGEHEGGAPKWQAVLVDYCPDCLLGKDPLNPMEYMWDADEDSRRQCELSLPAIRENAEKFDDFYHNSLVCTKGSYTSENFDSIVVDDGIDAFVCGSDTIFSPEEFGGFEDGYYANYPCMKGRSVAYAPSFGDPHFKERDWLALDCRLSNFLAVGLREDLMVPYVRENTRVPVQRVVDPTLLLTASDYSSITAPVQEEGDYLLLYSRRYNADMEAYADRFAKEHGWKVVEISLRAENVSKHRMFYEAGVEEFLSLVKHARFLVTNSFHGMIFGYHFKTPFYAFCREQANSKISECLDLMGLSDRFVVDPSLLTGSPLAVDWEGASNLIAAARRDSLKFLDMELDLLANAVGNA</sequence>
<evidence type="ECO:0000313" key="2">
    <source>
        <dbReference type="EMBL" id="MVN14400.1"/>
    </source>
</evidence>
<dbReference type="EMBL" id="WPOC01000004">
    <property type="protein sequence ID" value="MVN14400.1"/>
    <property type="molecule type" value="Genomic_DNA"/>
</dbReference>
<evidence type="ECO:0000259" key="1">
    <source>
        <dbReference type="Pfam" id="PF04230"/>
    </source>
</evidence>
<organism evidence="2 3">
    <name type="scientific">Gordonibacter urolithinfaciens</name>
    <dbReference type="NCBI Taxonomy" id="1335613"/>
    <lineage>
        <taxon>Bacteria</taxon>
        <taxon>Bacillati</taxon>
        <taxon>Actinomycetota</taxon>
        <taxon>Coriobacteriia</taxon>
        <taxon>Eggerthellales</taxon>
        <taxon>Eggerthellaceae</taxon>
        <taxon>Gordonibacter</taxon>
    </lineage>
</organism>
<dbReference type="AlphaFoldDB" id="A0A6N8IG79"/>
<dbReference type="Pfam" id="PF04230">
    <property type="entry name" value="PS_pyruv_trans"/>
    <property type="match status" value="1"/>
</dbReference>
<feature type="domain" description="Polysaccharide pyruvyl transferase" evidence="1">
    <location>
        <begin position="18"/>
        <end position="316"/>
    </location>
</feature>
<accession>A0A6N8IG79</accession>
<evidence type="ECO:0000313" key="3">
    <source>
        <dbReference type="Proteomes" id="UP000468327"/>
    </source>
</evidence>
<dbReference type="Proteomes" id="UP000468327">
    <property type="component" value="Unassembled WGS sequence"/>
</dbReference>
<keyword evidence="3" id="KW-1185">Reference proteome</keyword>
<comment type="caution">
    <text evidence="2">The sequence shown here is derived from an EMBL/GenBank/DDBJ whole genome shotgun (WGS) entry which is preliminary data.</text>
</comment>
<dbReference type="GO" id="GO:0016740">
    <property type="term" value="F:transferase activity"/>
    <property type="evidence" value="ECO:0007669"/>
    <property type="project" value="UniProtKB-KW"/>
</dbReference>
<protein>
    <submittedName>
        <fullName evidence="2">Polysaccharide pyruvyl transferase family protein</fullName>
    </submittedName>
</protein>
<name>A0A6N8IG79_9ACTN</name>
<gene>
    <name evidence="2" type="ORF">GO738_03380</name>
</gene>
<proteinExistence type="predicted"/>
<dbReference type="InterPro" id="IPR007345">
    <property type="entry name" value="Polysacch_pyruvyl_Trfase"/>
</dbReference>